<organism evidence="6 7">
    <name type="scientific">Candidatus Nitrosocaldus cavascurensis</name>
    <dbReference type="NCBI Taxonomy" id="2058097"/>
    <lineage>
        <taxon>Archaea</taxon>
        <taxon>Nitrososphaerota</taxon>
        <taxon>Nitrososphaeria</taxon>
        <taxon>Candidatus Nitrosocaldales</taxon>
        <taxon>Candidatus Nitrosocaldaceae</taxon>
        <taxon>Candidatus Nitrosocaldus</taxon>
    </lineage>
</organism>
<comment type="catalytic activity">
    <reaction evidence="5">
        <text>(2S)-2-phospholactate + GTP + H(+) = (2S)-lactyl-2-diphospho-5'-guanosine + diphosphate</text>
        <dbReference type="Rhea" id="RHEA:63424"/>
        <dbReference type="ChEBI" id="CHEBI:15378"/>
        <dbReference type="ChEBI" id="CHEBI:33019"/>
        <dbReference type="ChEBI" id="CHEBI:37565"/>
        <dbReference type="ChEBI" id="CHEBI:59435"/>
        <dbReference type="ChEBI" id="CHEBI:59906"/>
        <dbReference type="EC" id="2.7.7.68"/>
    </reaction>
</comment>
<evidence type="ECO:0000256" key="2">
    <source>
        <dbReference type="ARBA" id="ARBA00022695"/>
    </source>
</evidence>
<dbReference type="GO" id="GO:0005525">
    <property type="term" value="F:GTP binding"/>
    <property type="evidence" value="ECO:0007669"/>
    <property type="project" value="UniProtKB-KW"/>
</dbReference>
<comment type="pathway">
    <text evidence="5">Cofactor biosynthesis; coenzyme F420 biosynthesis.</text>
</comment>
<dbReference type="InterPro" id="IPR002835">
    <property type="entry name" value="CofC"/>
</dbReference>
<dbReference type="PANTHER" id="PTHR40392:SF1">
    <property type="entry name" value="2-PHOSPHO-L-LACTATE GUANYLYLTRANSFERASE"/>
    <property type="match status" value="1"/>
</dbReference>
<evidence type="ECO:0000313" key="7">
    <source>
        <dbReference type="Proteomes" id="UP000236248"/>
    </source>
</evidence>
<dbReference type="UniPathway" id="UPA00071"/>
<evidence type="ECO:0000256" key="5">
    <source>
        <dbReference type="HAMAP-Rule" id="MF_02114"/>
    </source>
</evidence>
<dbReference type="KEGG" id="ncv:NCAV_1165"/>
<evidence type="ECO:0000256" key="3">
    <source>
        <dbReference type="ARBA" id="ARBA00022741"/>
    </source>
</evidence>
<gene>
    <name evidence="5 6" type="primary">cofC</name>
    <name evidence="6" type="ORF">NCAV_1165</name>
</gene>
<proteinExistence type="inferred from homology"/>
<dbReference type="Gene3D" id="3.90.550.10">
    <property type="entry name" value="Spore Coat Polysaccharide Biosynthesis Protein SpsA, Chain A"/>
    <property type="match status" value="1"/>
</dbReference>
<evidence type="ECO:0000256" key="4">
    <source>
        <dbReference type="ARBA" id="ARBA00023134"/>
    </source>
</evidence>
<keyword evidence="4 5" id="KW-0342">GTP-binding</keyword>
<dbReference type="Pfam" id="PF01983">
    <property type="entry name" value="CofC"/>
    <property type="match status" value="1"/>
</dbReference>
<evidence type="ECO:0000256" key="1">
    <source>
        <dbReference type="ARBA" id="ARBA00022679"/>
    </source>
</evidence>
<evidence type="ECO:0000313" key="6">
    <source>
        <dbReference type="EMBL" id="SPC34332.1"/>
    </source>
</evidence>
<sequence length="213" mass="23650">MLVLRLCAIIPVKSLAKGKSRLATFLSMDERINLSIAMLRDMLGCLCSSPYIDSVIIVSSDPTIKGIAGEFNTVLVEDEYEQGVNSAVALADNIASRYDASVVLPHDIPLISAFDVLMLYTSMLKHARCVVITPSSRLDGTNVLLRRPPDVIKTHYDEDSYKLHLYEALSSNVKVKILLSNRLMLDLDGIDDIYALISSNHECNTKRYLMSIL</sequence>
<keyword evidence="1 5" id="KW-0808">Transferase</keyword>
<dbReference type="InterPro" id="IPR029044">
    <property type="entry name" value="Nucleotide-diphossugar_trans"/>
</dbReference>
<dbReference type="AlphaFoldDB" id="A0A2K5ARQ1"/>
<protein>
    <recommendedName>
        <fullName evidence="5">2-phospho-L-lactate guanylyltransferase</fullName>
        <shortName evidence="5">LP guanylyltransferase</shortName>
        <ecNumber evidence="5">2.7.7.68</ecNumber>
    </recommendedName>
</protein>
<dbReference type="EMBL" id="LT981265">
    <property type="protein sequence ID" value="SPC34332.1"/>
    <property type="molecule type" value="Genomic_DNA"/>
</dbReference>
<comment type="similarity">
    <text evidence="5">Belongs to the CofC family.</text>
</comment>
<dbReference type="GO" id="GO:0052645">
    <property type="term" value="P:F420-0 metabolic process"/>
    <property type="evidence" value="ECO:0007669"/>
    <property type="project" value="UniProtKB-UniRule"/>
</dbReference>
<dbReference type="NCBIfam" id="TIGR03552">
    <property type="entry name" value="F420_cofC"/>
    <property type="match status" value="1"/>
</dbReference>
<name>A0A2K5ARQ1_9ARCH</name>
<comment type="subunit">
    <text evidence="5">Homodimer.</text>
</comment>
<keyword evidence="2 5" id="KW-0548">Nucleotidyltransferase</keyword>
<dbReference type="SUPFAM" id="SSF53448">
    <property type="entry name" value="Nucleotide-diphospho-sugar transferases"/>
    <property type="match status" value="1"/>
</dbReference>
<dbReference type="EC" id="2.7.7.68" evidence="5"/>
<dbReference type="Proteomes" id="UP000236248">
    <property type="component" value="Chromosome NCAV"/>
</dbReference>
<keyword evidence="3 5" id="KW-0547">Nucleotide-binding</keyword>
<keyword evidence="7" id="KW-1185">Reference proteome</keyword>
<dbReference type="HAMAP" id="MF_02114">
    <property type="entry name" value="CofC"/>
    <property type="match status" value="1"/>
</dbReference>
<dbReference type="PANTHER" id="PTHR40392">
    <property type="entry name" value="2-PHOSPHO-L-LACTATE GUANYLYLTRANSFERASE"/>
    <property type="match status" value="1"/>
</dbReference>
<accession>A0A2K5ARQ1</accession>
<comment type="function">
    <text evidence="5">Guanylyltransferase that catalyzes the activation of (2S)-2-phospholactate (2-PL) as (2S)-lactyl-2-diphospho-5'-guanosine, via the condensation of 2-PL with GTP. It is involved in the biosynthesis of coenzyme F420, a hydride carrier cofactor.</text>
</comment>
<dbReference type="GO" id="GO:0043814">
    <property type="term" value="F:phospholactate guanylyltransferase activity"/>
    <property type="evidence" value="ECO:0007669"/>
    <property type="project" value="UniProtKB-EC"/>
</dbReference>
<reference evidence="7" key="1">
    <citation type="submission" date="2018-01" db="EMBL/GenBank/DDBJ databases">
        <authorList>
            <person name="Kerou L M."/>
        </authorList>
    </citation>
    <scope>NUCLEOTIDE SEQUENCE [LARGE SCALE GENOMIC DNA]</scope>
    <source>
        <strain evidence="7">SCU2</strain>
    </source>
</reference>